<dbReference type="Proteomes" id="UP000256345">
    <property type="component" value="Unassembled WGS sequence"/>
</dbReference>
<organism evidence="4 5">
    <name type="scientific">Archangium gephyra</name>
    <dbReference type="NCBI Taxonomy" id="48"/>
    <lineage>
        <taxon>Bacteria</taxon>
        <taxon>Pseudomonadati</taxon>
        <taxon>Myxococcota</taxon>
        <taxon>Myxococcia</taxon>
        <taxon>Myxococcales</taxon>
        <taxon>Cystobacterineae</taxon>
        <taxon>Archangiaceae</taxon>
        <taxon>Archangium</taxon>
    </lineage>
</organism>
<sequence>MSAEMDFNPFLGPRPYSGSEEDRRRFTGRHEVTRRLMNRVLAHACVTLHGPSGAGKSSLMQAGVIPRLKQEHDFRAVSVDGWPAGEAPLQWLVRALFAQLELGEVPADLPATEALERAVELAEERSERPVLIFLDQLEQPLLPGHEVEATEEFLEGVDALARKTSQKLRIVLSLREDYLGRFRDRARGWRTLLEGGFRLGPLTVGELLEAVLHLVTLGQPSQRWDREETRELMLQVRMPGQRATDEAEVQAAFAQIVCRALWAERAAGSRARAVDAEVILHRYLETTLADLGSLMPAAQQLLEEHLVAADGSRALLTEQEARAALPPEQAGIVLGSLERAAVLRAEEHNGSRYFELGHDWLARKVFESKQQREQEADRRRLLVERRRLRLIVAGAVGLTVVMGALFLWGVFQQERAEEQAQRARVLGLMAGARELLARGQIARAGNLLLEITQLAQVKEWVGLSHEALRLSTQEVALPCPDCTRASFSPDGQYIVTAFAAGTARVWRVDGQGEPLVLRGHE</sequence>
<evidence type="ECO:0000259" key="3">
    <source>
        <dbReference type="Pfam" id="PF20703"/>
    </source>
</evidence>
<name>A0ABX9JMB2_9BACT</name>
<feature type="transmembrane region" description="Helical" evidence="2">
    <location>
        <begin position="388"/>
        <end position="411"/>
    </location>
</feature>
<gene>
    <name evidence="4" type="ORF">ATI61_1191</name>
</gene>
<dbReference type="InterPro" id="IPR049052">
    <property type="entry name" value="nSTAND1"/>
</dbReference>
<evidence type="ECO:0000313" key="4">
    <source>
        <dbReference type="EMBL" id="REG22474.1"/>
    </source>
</evidence>
<dbReference type="SUPFAM" id="SSF50960">
    <property type="entry name" value="TolB, C-terminal domain"/>
    <property type="match status" value="1"/>
</dbReference>
<feature type="domain" description="Novel STAND NTPase 1" evidence="3">
    <location>
        <begin position="9"/>
        <end position="364"/>
    </location>
</feature>
<dbReference type="RefSeq" id="WP_147333225.1">
    <property type="nucleotide sequence ID" value="NZ_QUMU01000019.1"/>
</dbReference>
<feature type="region of interest" description="Disordered" evidence="1">
    <location>
        <begin position="1"/>
        <end position="25"/>
    </location>
</feature>
<dbReference type="Gene3D" id="2.130.10.10">
    <property type="entry name" value="YVTN repeat-like/Quinoprotein amine dehydrogenase"/>
    <property type="match status" value="1"/>
</dbReference>
<keyword evidence="2" id="KW-0472">Membrane</keyword>
<dbReference type="InterPro" id="IPR015943">
    <property type="entry name" value="WD40/YVTN_repeat-like_dom_sf"/>
</dbReference>
<evidence type="ECO:0000256" key="2">
    <source>
        <dbReference type="SAM" id="Phobius"/>
    </source>
</evidence>
<feature type="non-terminal residue" evidence="4">
    <location>
        <position position="521"/>
    </location>
</feature>
<dbReference type="SUPFAM" id="SSF52540">
    <property type="entry name" value="P-loop containing nucleoside triphosphate hydrolases"/>
    <property type="match status" value="1"/>
</dbReference>
<dbReference type="Gene3D" id="3.40.50.300">
    <property type="entry name" value="P-loop containing nucleotide triphosphate hydrolases"/>
    <property type="match status" value="1"/>
</dbReference>
<comment type="caution">
    <text evidence="4">The sequence shown here is derived from an EMBL/GenBank/DDBJ whole genome shotgun (WGS) entry which is preliminary data.</text>
</comment>
<dbReference type="Pfam" id="PF20703">
    <property type="entry name" value="nSTAND1"/>
    <property type="match status" value="1"/>
</dbReference>
<keyword evidence="5" id="KW-1185">Reference proteome</keyword>
<dbReference type="InterPro" id="IPR027417">
    <property type="entry name" value="P-loop_NTPase"/>
</dbReference>
<proteinExistence type="predicted"/>
<protein>
    <recommendedName>
        <fullName evidence="3">Novel STAND NTPase 1 domain-containing protein</fullName>
    </recommendedName>
</protein>
<dbReference type="EMBL" id="QUMU01000019">
    <property type="protein sequence ID" value="REG22474.1"/>
    <property type="molecule type" value="Genomic_DNA"/>
</dbReference>
<accession>A0ABX9JMB2</accession>
<keyword evidence="2" id="KW-1133">Transmembrane helix</keyword>
<evidence type="ECO:0000256" key="1">
    <source>
        <dbReference type="SAM" id="MobiDB-lite"/>
    </source>
</evidence>
<keyword evidence="2" id="KW-0812">Transmembrane</keyword>
<evidence type="ECO:0000313" key="5">
    <source>
        <dbReference type="Proteomes" id="UP000256345"/>
    </source>
</evidence>
<reference evidence="4 5" key="1">
    <citation type="submission" date="2018-08" db="EMBL/GenBank/DDBJ databases">
        <title>Genomic Encyclopedia of Archaeal and Bacterial Type Strains, Phase II (KMG-II): from individual species to whole genera.</title>
        <authorList>
            <person name="Goeker M."/>
        </authorList>
    </citation>
    <scope>NUCLEOTIDE SEQUENCE [LARGE SCALE GENOMIC DNA]</scope>
    <source>
        <strain evidence="4 5">DSM 2261</strain>
    </source>
</reference>